<dbReference type="OrthoDB" id="939098at2759"/>
<comment type="caution">
    <text evidence="1">The sequence shown here is derived from an EMBL/GenBank/DDBJ whole genome shotgun (WGS) entry which is preliminary data.</text>
</comment>
<name>A0A9D3UAL0_9ROSI</name>
<gene>
    <name evidence="1" type="ORF">J1N35_045176</name>
</gene>
<evidence type="ECO:0000313" key="2">
    <source>
        <dbReference type="Proteomes" id="UP000828251"/>
    </source>
</evidence>
<reference evidence="1 2" key="1">
    <citation type="journal article" date="2021" name="Plant Biotechnol. J.">
        <title>Multi-omics assisted identification of the key and species-specific regulatory components of drought-tolerant mechanisms in Gossypium stocksii.</title>
        <authorList>
            <person name="Yu D."/>
            <person name="Ke L."/>
            <person name="Zhang D."/>
            <person name="Wu Y."/>
            <person name="Sun Y."/>
            <person name="Mei J."/>
            <person name="Sun J."/>
            <person name="Sun Y."/>
        </authorList>
    </citation>
    <scope>NUCLEOTIDE SEQUENCE [LARGE SCALE GENOMIC DNA]</scope>
    <source>
        <strain evidence="2">cv. E1</strain>
        <tissue evidence="1">Leaf</tissue>
    </source>
</reference>
<accession>A0A9D3UAL0</accession>
<organism evidence="1 2">
    <name type="scientific">Gossypium stocksii</name>
    <dbReference type="NCBI Taxonomy" id="47602"/>
    <lineage>
        <taxon>Eukaryota</taxon>
        <taxon>Viridiplantae</taxon>
        <taxon>Streptophyta</taxon>
        <taxon>Embryophyta</taxon>
        <taxon>Tracheophyta</taxon>
        <taxon>Spermatophyta</taxon>
        <taxon>Magnoliopsida</taxon>
        <taxon>eudicotyledons</taxon>
        <taxon>Gunneridae</taxon>
        <taxon>Pentapetalae</taxon>
        <taxon>rosids</taxon>
        <taxon>malvids</taxon>
        <taxon>Malvales</taxon>
        <taxon>Malvaceae</taxon>
        <taxon>Malvoideae</taxon>
        <taxon>Gossypium</taxon>
    </lineage>
</organism>
<sequence>MASEAPSWADQWDFEGIGSIKDEDAAIATKKMAARNPKDNVVMGACNDGPGCGDARRIGDGVEKHWRNGQLGIGWSG</sequence>
<protein>
    <submittedName>
        <fullName evidence="1">Uncharacterized protein</fullName>
    </submittedName>
</protein>
<keyword evidence="2" id="KW-1185">Reference proteome</keyword>
<dbReference type="Proteomes" id="UP000828251">
    <property type="component" value="Unassembled WGS sequence"/>
</dbReference>
<proteinExistence type="predicted"/>
<dbReference type="AlphaFoldDB" id="A0A9D3UAL0"/>
<evidence type="ECO:0000313" key="1">
    <source>
        <dbReference type="EMBL" id="KAH1033002.1"/>
    </source>
</evidence>
<dbReference type="EMBL" id="JAIQCV010000013">
    <property type="protein sequence ID" value="KAH1033002.1"/>
    <property type="molecule type" value="Genomic_DNA"/>
</dbReference>